<evidence type="ECO:0008006" key="3">
    <source>
        <dbReference type="Google" id="ProtNLM"/>
    </source>
</evidence>
<keyword evidence="2" id="KW-1185">Reference proteome</keyword>
<organism evidence="1 2">
    <name type="scientific">Nonomuraea indica</name>
    <dbReference type="NCBI Taxonomy" id="1581193"/>
    <lineage>
        <taxon>Bacteria</taxon>
        <taxon>Bacillati</taxon>
        <taxon>Actinomycetota</taxon>
        <taxon>Actinomycetes</taxon>
        <taxon>Streptosporangiales</taxon>
        <taxon>Streptosporangiaceae</taxon>
        <taxon>Nonomuraea</taxon>
    </lineage>
</organism>
<gene>
    <name evidence="1" type="ORF">ACIBP5_01695</name>
</gene>
<evidence type="ECO:0000313" key="1">
    <source>
        <dbReference type="EMBL" id="MFI7438662.1"/>
    </source>
</evidence>
<protein>
    <recommendedName>
        <fullName evidence="3">DUF4878 domain-containing protein</fullName>
    </recommendedName>
</protein>
<name>A0ABW7ZVV6_9ACTN</name>
<accession>A0ABW7ZVV6</accession>
<dbReference type="EMBL" id="JBITMB010000001">
    <property type="protein sequence ID" value="MFI7438662.1"/>
    <property type="molecule type" value="Genomic_DNA"/>
</dbReference>
<dbReference type="RefSeq" id="WP_397018181.1">
    <property type="nucleotide sequence ID" value="NZ_JBITMB010000001.1"/>
</dbReference>
<evidence type="ECO:0000313" key="2">
    <source>
        <dbReference type="Proteomes" id="UP001612928"/>
    </source>
</evidence>
<reference evidence="1 2" key="1">
    <citation type="submission" date="2024-10" db="EMBL/GenBank/DDBJ databases">
        <title>The Natural Products Discovery Center: Release of the First 8490 Sequenced Strains for Exploring Actinobacteria Biosynthetic Diversity.</title>
        <authorList>
            <person name="Kalkreuter E."/>
            <person name="Kautsar S.A."/>
            <person name="Yang D."/>
            <person name="Bader C.D."/>
            <person name="Teijaro C.N."/>
            <person name="Fluegel L."/>
            <person name="Davis C.M."/>
            <person name="Simpson J.R."/>
            <person name="Lauterbach L."/>
            <person name="Steele A.D."/>
            <person name="Gui C."/>
            <person name="Meng S."/>
            <person name="Li G."/>
            <person name="Viehrig K."/>
            <person name="Ye F."/>
            <person name="Su P."/>
            <person name="Kiefer A.F."/>
            <person name="Nichols A."/>
            <person name="Cepeda A.J."/>
            <person name="Yan W."/>
            <person name="Fan B."/>
            <person name="Jiang Y."/>
            <person name="Adhikari A."/>
            <person name="Zheng C.-J."/>
            <person name="Schuster L."/>
            <person name="Cowan T.M."/>
            <person name="Smanski M.J."/>
            <person name="Chevrette M.G."/>
            <person name="De Carvalho L.P.S."/>
            <person name="Shen B."/>
        </authorList>
    </citation>
    <scope>NUCLEOTIDE SEQUENCE [LARGE SCALE GENOMIC DNA]</scope>
    <source>
        <strain evidence="1 2">NPDC049503</strain>
    </source>
</reference>
<comment type="caution">
    <text evidence="1">The sequence shown here is derived from an EMBL/GenBank/DDBJ whole genome shotgun (WGS) entry which is preliminary data.</text>
</comment>
<sequence>MLMSAGQARWMIVLVLGLLVACSSRTAPLGGAESSRMVVNLYIEALNTRDASALAKLIPPRNDAKSEIKMRMAKFGGTNIRLQDVVFEEDYGPIDPLAHLKGVSDQGKYSETIRLTQVDARWYLGLGRGTPIIPSGQTPADINRSS</sequence>
<proteinExistence type="predicted"/>
<dbReference type="Proteomes" id="UP001612928">
    <property type="component" value="Unassembled WGS sequence"/>
</dbReference>